<gene>
    <name evidence="2" type="ORF">SAMN02745674_02001</name>
</gene>
<dbReference type="Gene3D" id="3.30.460.10">
    <property type="entry name" value="Beta Polymerase, domain 2"/>
    <property type="match status" value="1"/>
</dbReference>
<dbReference type="InterPro" id="IPR043519">
    <property type="entry name" value="NT_sf"/>
</dbReference>
<dbReference type="CDD" id="cd05399">
    <property type="entry name" value="NT_Rel-Spo_like"/>
    <property type="match status" value="1"/>
</dbReference>
<dbReference type="Pfam" id="PF04607">
    <property type="entry name" value="RelA_SpoT"/>
    <property type="match status" value="1"/>
</dbReference>
<dbReference type="RefSeq" id="WP_078758571.1">
    <property type="nucleotide sequence ID" value="NZ_FUXP01000007.1"/>
</dbReference>
<dbReference type="STRING" id="1122188.SAMN02745674_02001"/>
<dbReference type="SUPFAM" id="SSF81301">
    <property type="entry name" value="Nucleotidyltransferase"/>
    <property type="match status" value="1"/>
</dbReference>
<dbReference type="EMBL" id="FUXP01000007">
    <property type="protein sequence ID" value="SKA11714.1"/>
    <property type="molecule type" value="Genomic_DNA"/>
</dbReference>
<protein>
    <recommendedName>
        <fullName evidence="1">RelA/SpoT domain-containing protein</fullName>
    </recommendedName>
</protein>
<organism evidence="2 3">
    <name type="scientific">Lysobacter spongiicola DSM 21749</name>
    <dbReference type="NCBI Taxonomy" id="1122188"/>
    <lineage>
        <taxon>Bacteria</taxon>
        <taxon>Pseudomonadati</taxon>
        <taxon>Pseudomonadota</taxon>
        <taxon>Gammaproteobacteria</taxon>
        <taxon>Lysobacterales</taxon>
        <taxon>Lysobacteraceae</taxon>
        <taxon>Novilysobacter</taxon>
    </lineage>
</organism>
<accession>A0A1T4R6P2</accession>
<evidence type="ECO:0000313" key="3">
    <source>
        <dbReference type="Proteomes" id="UP000190061"/>
    </source>
</evidence>
<name>A0A1T4R6P2_9GAMM</name>
<feature type="domain" description="RelA/SpoT" evidence="1">
    <location>
        <begin position="55"/>
        <end position="162"/>
    </location>
</feature>
<evidence type="ECO:0000259" key="1">
    <source>
        <dbReference type="SMART" id="SM00954"/>
    </source>
</evidence>
<sequence length="250" mass="29466">MLSKTQIDKVGDKLRRDEADEDALTKLFQYQEEFVPAYKYVERILTKKMYLTITGRPAKSTLSIIEKLRRINSRLSQVQDVSGCRTIVHNLAAQDEAIQRAKDWFVSLQVDDKRDNPTHGYRAVHLLVMHEGKCVEVQIRTRIQHFWATISEKLSDTYGQEIKYGKGNQKVLSLLDRLSHNTRHFDLLVNRLHEMQHDHVLALSQNRRDQVRTLNKRIKDQEQQLRHTMYEARAILLKFDQMEDRNVLSD</sequence>
<keyword evidence="3" id="KW-1185">Reference proteome</keyword>
<dbReference type="InterPro" id="IPR052366">
    <property type="entry name" value="GTP_Pyrophosphokinase"/>
</dbReference>
<evidence type="ECO:0000313" key="2">
    <source>
        <dbReference type="EMBL" id="SKA11714.1"/>
    </source>
</evidence>
<dbReference type="OrthoDB" id="9789634at2"/>
<dbReference type="GO" id="GO:0015969">
    <property type="term" value="P:guanosine tetraphosphate metabolic process"/>
    <property type="evidence" value="ECO:0007669"/>
    <property type="project" value="InterPro"/>
</dbReference>
<proteinExistence type="predicted"/>
<dbReference type="InterPro" id="IPR007685">
    <property type="entry name" value="RelA_SpoT"/>
</dbReference>
<reference evidence="2 3" key="1">
    <citation type="submission" date="2017-02" db="EMBL/GenBank/DDBJ databases">
        <authorList>
            <person name="Peterson S.W."/>
        </authorList>
    </citation>
    <scope>NUCLEOTIDE SEQUENCE [LARGE SCALE GENOMIC DNA]</scope>
    <source>
        <strain evidence="2 3">DSM 21749</strain>
    </source>
</reference>
<dbReference type="PANTHER" id="PTHR47837">
    <property type="entry name" value="GTP PYROPHOSPHOKINASE YJBM"/>
    <property type="match status" value="1"/>
</dbReference>
<dbReference type="Proteomes" id="UP000190061">
    <property type="component" value="Unassembled WGS sequence"/>
</dbReference>
<dbReference type="AlphaFoldDB" id="A0A1T4R6P2"/>
<dbReference type="SMART" id="SM00954">
    <property type="entry name" value="RelA_SpoT"/>
    <property type="match status" value="1"/>
</dbReference>
<dbReference type="PANTHER" id="PTHR47837:SF1">
    <property type="entry name" value="GTP PYROPHOSPHOKINASE YJBM"/>
    <property type="match status" value="1"/>
</dbReference>